<keyword evidence="2" id="KW-0472">Membrane</keyword>
<dbReference type="PANTHER" id="PTHR38687:SF1">
    <property type="entry name" value="CELL DIVISION PROTEIN DEDD"/>
    <property type="match status" value="1"/>
</dbReference>
<proteinExistence type="predicted"/>
<feature type="region of interest" description="Disordered" evidence="1">
    <location>
        <begin position="238"/>
        <end position="259"/>
    </location>
</feature>
<accession>A0A7Y4L8J1</accession>
<feature type="compositionally biased region" description="Basic and acidic residues" evidence="1">
    <location>
        <begin position="182"/>
        <end position="207"/>
    </location>
</feature>
<dbReference type="InterPro" id="IPR007730">
    <property type="entry name" value="SPOR-like_dom"/>
</dbReference>
<organism evidence="4 5">
    <name type="scientific">Pelistega europaea</name>
    <dbReference type="NCBI Taxonomy" id="106147"/>
    <lineage>
        <taxon>Bacteria</taxon>
        <taxon>Pseudomonadati</taxon>
        <taxon>Pseudomonadota</taxon>
        <taxon>Betaproteobacteria</taxon>
        <taxon>Burkholderiales</taxon>
        <taxon>Alcaligenaceae</taxon>
        <taxon>Pelistega</taxon>
    </lineage>
</organism>
<keyword evidence="2" id="KW-1133">Transmembrane helix</keyword>
<dbReference type="GO" id="GO:0032153">
    <property type="term" value="C:cell division site"/>
    <property type="evidence" value="ECO:0007669"/>
    <property type="project" value="TreeGrafter"/>
</dbReference>
<evidence type="ECO:0000256" key="1">
    <source>
        <dbReference type="SAM" id="MobiDB-lite"/>
    </source>
</evidence>
<protein>
    <recommendedName>
        <fullName evidence="3">SPOR domain-containing protein</fullName>
    </recommendedName>
</protein>
<dbReference type="RefSeq" id="WP_171587893.1">
    <property type="nucleotide sequence ID" value="NZ_JABGBO010000002.1"/>
</dbReference>
<dbReference type="SUPFAM" id="SSF110997">
    <property type="entry name" value="Sporulation related repeat"/>
    <property type="match status" value="1"/>
</dbReference>
<reference evidence="4 5" key="1">
    <citation type="submission" date="2020-05" db="EMBL/GenBank/DDBJ databases">
        <authorList>
            <person name="Niu N."/>
        </authorList>
    </citation>
    <scope>NUCLEOTIDE SEQUENCE [LARGE SCALE GENOMIC DNA]</scope>
    <source>
        <strain evidence="4 5">LMG10982</strain>
    </source>
</reference>
<dbReference type="EMBL" id="JABGBO010000002">
    <property type="protein sequence ID" value="NOL48902.1"/>
    <property type="molecule type" value="Genomic_DNA"/>
</dbReference>
<feature type="region of interest" description="Disordered" evidence="1">
    <location>
        <begin position="172"/>
        <end position="226"/>
    </location>
</feature>
<sequence>MGLFRSNQKQTRTIRTMRTERPDNTNSDLQYKAKSKLIGAVVLALLGVLILPFIFSNEEPINQPTTTEQAPLVSPSNQAAGGAEGNIAISAAPGVLPAPTPAPNTTTPAPTTATETQAIAAGTVGTAPVDNTATGVGGTAIPQSIASSVGNNPNPEMTSNTAANGQALTITDTTQTSPQAVEEAKHKAEEAKRKAEEAKRKAEEAKKTAQKHKNTNTIREENRTDDGSVALALLEGKTPPAAKSNSTPHSSNNTAAKSGSYSVQVASFSSMDDARTQRDKLSASGVSNAFVQSANVNGRPTYRLRVGPFTSQEAAQAALTRLRGLGHGGFITGN</sequence>
<dbReference type="GO" id="GO:0042834">
    <property type="term" value="F:peptidoglycan binding"/>
    <property type="evidence" value="ECO:0007669"/>
    <property type="project" value="InterPro"/>
</dbReference>
<comment type="caution">
    <text evidence="4">The sequence shown here is derived from an EMBL/GenBank/DDBJ whole genome shotgun (WGS) entry which is preliminary data.</text>
</comment>
<evidence type="ECO:0000313" key="4">
    <source>
        <dbReference type="EMBL" id="NOL48902.1"/>
    </source>
</evidence>
<dbReference type="Gene3D" id="3.30.70.1070">
    <property type="entry name" value="Sporulation related repeat"/>
    <property type="match status" value="1"/>
</dbReference>
<evidence type="ECO:0000259" key="3">
    <source>
        <dbReference type="PROSITE" id="PS51724"/>
    </source>
</evidence>
<dbReference type="Pfam" id="PF05036">
    <property type="entry name" value="SPOR"/>
    <property type="match status" value="1"/>
</dbReference>
<dbReference type="AlphaFoldDB" id="A0A7Y4L8J1"/>
<feature type="region of interest" description="Disordered" evidence="1">
    <location>
        <begin position="92"/>
        <end position="111"/>
    </location>
</feature>
<keyword evidence="5" id="KW-1185">Reference proteome</keyword>
<name>A0A7Y4L8J1_9BURK</name>
<dbReference type="InterPro" id="IPR052521">
    <property type="entry name" value="Cell_div_SPOR-domain"/>
</dbReference>
<feature type="compositionally biased region" description="Polar residues" evidence="1">
    <location>
        <begin position="62"/>
        <end position="79"/>
    </location>
</feature>
<dbReference type="PROSITE" id="PS51724">
    <property type="entry name" value="SPOR"/>
    <property type="match status" value="1"/>
</dbReference>
<feature type="transmembrane region" description="Helical" evidence="2">
    <location>
        <begin position="37"/>
        <end position="55"/>
    </location>
</feature>
<feature type="region of interest" description="Disordered" evidence="1">
    <location>
        <begin position="62"/>
        <end position="81"/>
    </location>
</feature>
<gene>
    <name evidence="4" type="ORF">HKX40_01930</name>
</gene>
<evidence type="ECO:0000256" key="2">
    <source>
        <dbReference type="SAM" id="Phobius"/>
    </source>
</evidence>
<evidence type="ECO:0000313" key="5">
    <source>
        <dbReference type="Proteomes" id="UP000541421"/>
    </source>
</evidence>
<dbReference type="GO" id="GO:0030428">
    <property type="term" value="C:cell septum"/>
    <property type="evidence" value="ECO:0007669"/>
    <property type="project" value="TreeGrafter"/>
</dbReference>
<feature type="domain" description="SPOR" evidence="3">
    <location>
        <begin position="255"/>
        <end position="334"/>
    </location>
</feature>
<dbReference type="InterPro" id="IPR036680">
    <property type="entry name" value="SPOR-like_sf"/>
</dbReference>
<keyword evidence="2" id="KW-0812">Transmembrane</keyword>
<dbReference type="GO" id="GO:0032506">
    <property type="term" value="P:cytokinetic process"/>
    <property type="evidence" value="ECO:0007669"/>
    <property type="project" value="TreeGrafter"/>
</dbReference>
<dbReference type="PANTHER" id="PTHR38687">
    <property type="entry name" value="CELL DIVISION PROTEIN DEDD-RELATED"/>
    <property type="match status" value="1"/>
</dbReference>
<dbReference type="Proteomes" id="UP000541421">
    <property type="component" value="Unassembled WGS sequence"/>
</dbReference>
<feature type="compositionally biased region" description="Polar residues" evidence="1">
    <location>
        <begin position="243"/>
        <end position="259"/>
    </location>
</feature>